<feature type="region of interest" description="Disordered" evidence="1">
    <location>
        <begin position="709"/>
        <end position="734"/>
    </location>
</feature>
<feature type="compositionally biased region" description="Low complexity" evidence="1">
    <location>
        <begin position="521"/>
        <end position="554"/>
    </location>
</feature>
<feature type="compositionally biased region" description="Low complexity" evidence="1">
    <location>
        <begin position="601"/>
        <end position="613"/>
    </location>
</feature>
<feature type="region of interest" description="Disordered" evidence="1">
    <location>
        <begin position="519"/>
        <end position="561"/>
    </location>
</feature>
<keyword evidence="4" id="KW-1185">Reference proteome</keyword>
<feature type="region of interest" description="Disordered" evidence="1">
    <location>
        <begin position="160"/>
        <end position="188"/>
    </location>
</feature>
<accession>A0AAD7H0Y7</accession>
<organism evidence="3 4">
    <name type="scientific">Mycena rosella</name>
    <name type="common">Pink bonnet</name>
    <name type="synonym">Agaricus rosellus</name>
    <dbReference type="NCBI Taxonomy" id="1033263"/>
    <lineage>
        <taxon>Eukaryota</taxon>
        <taxon>Fungi</taxon>
        <taxon>Dikarya</taxon>
        <taxon>Basidiomycota</taxon>
        <taxon>Agaricomycotina</taxon>
        <taxon>Agaricomycetes</taxon>
        <taxon>Agaricomycetidae</taxon>
        <taxon>Agaricales</taxon>
        <taxon>Marasmiineae</taxon>
        <taxon>Mycenaceae</taxon>
        <taxon>Mycena</taxon>
    </lineage>
</organism>
<dbReference type="EMBL" id="JARKIE010000002">
    <property type="protein sequence ID" value="KAJ7709449.1"/>
    <property type="molecule type" value="Genomic_DNA"/>
</dbReference>
<feature type="region of interest" description="Disordered" evidence="1">
    <location>
        <begin position="1"/>
        <end position="27"/>
    </location>
</feature>
<feature type="compositionally biased region" description="Polar residues" evidence="1">
    <location>
        <begin position="160"/>
        <end position="183"/>
    </location>
</feature>
<proteinExistence type="predicted"/>
<feature type="compositionally biased region" description="Polar residues" evidence="1">
    <location>
        <begin position="310"/>
        <end position="324"/>
    </location>
</feature>
<sequence>MPIPTSQRHSRPNSPPTNPTNATTTPLRTRLSSVFAETPSSATAYSPTVTQGAPQKLNVVTRVAIEGKAKHGQDGAGIRMYLKISLPLDSVAPASTIPLFPEESVKILSSQVHPLDNNSVPYDFSSDLSPLLHHAARALNLPSRSSESYHGAFGLSPPTTTASVAGSVRSNKSNGSTSSNRSATPPVDTKYTGHILVSGYHISYVLPKEFPPRYNDSDGYSHASGSLRRSSIVERNSAQFMAAIDMWVPYASRPPRCPFLLSIPTPRCLHNNVRLRIFPPTPASSSYASLSSADEEGGSWDLTSDPHVTRATSSRQSRSGTYSYGNIADDESSDSSTAGFSDGCGIQGTFPSAERIRVRWAKPYKAVGGVDDGRRRVGVKDVKGEMTCAVLGKMWDPEQQRDGIVMRVEYKGTCKNVWFPGVATMLGMDVSLEAKGSDVSWVPGQSSDWEVGGGAGYTGFDVGAAPRPEAPSRHDSLDSSYSNGPQIFLSTERGISRQSSASSSSSLLRGPLPVHNVPEYSFEGSAPSSSVSASQTTSIESSVGSLLPSSTPSLDPRPRPPGVPVTIHVNMNELVLPATKNSFPFWISGTVLITPRPRAAVAPPASRSASPVRGEGEPEAPGGIDPESIIIPRFTVLAADNETVAAVVRNDVDAPCTVEVHNSGESYQRGPSASKTVLHRGEFAKCMERTRIAVKAGVVFAAAAGANGAVNGKLHPPSRPRTPSTVPGSRERVPSTAARAMAVLGMGTPPRPKRDGALMIPGVTATVTPLVAAPNGPSAVPSAYAVRVCLAAPVDAESDWLEFGLAKHAAASGAGAAGGGPPKVDIVSVSVDDVPVMYETSTAVKQEGVGVGLPFEQLGGQEWVSWVKLRVGAAGGGRVVVDYVVQDVGGHVDKKGKRKADQTQIDVYLPSFGLPVGRLEVNIDGVSGLEISSLRSNFTHHQSMRSGRRLLHYSLQAFFYPHISLDIRLDRRSLHPFSPASTSFGQLMMLLVSWVILIIGSVYMVRLNSAVHELSNALEGYSLAVSSGFIDPPAPTNTASQATRWPWFKSDAPESSQPEPVSIHPLPTTSTAPAAVTSAPTPSVVVEPPPIRPTLTADPSSSIALFQPFHFNFSNISWPEVDVDLALEKLLQSAEKVWQLLRKIYHYPLEPT</sequence>
<feature type="region of interest" description="Disordered" evidence="1">
    <location>
        <begin position="601"/>
        <end position="625"/>
    </location>
</feature>
<dbReference type="Proteomes" id="UP001221757">
    <property type="component" value="Unassembled WGS sequence"/>
</dbReference>
<evidence type="ECO:0000256" key="1">
    <source>
        <dbReference type="SAM" id="MobiDB-lite"/>
    </source>
</evidence>
<keyword evidence="2" id="KW-1133">Transmembrane helix</keyword>
<comment type="caution">
    <text evidence="3">The sequence shown here is derived from an EMBL/GenBank/DDBJ whole genome shotgun (WGS) entry which is preliminary data.</text>
</comment>
<feature type="transmembrane region" description="Helical" evidence="2">
    <location>
        <begin position="984"/>
        <end position="1005"/>
    </location>
</feature>
<dbReference type="AlphaFoldDB" id="A0AAD7H0Y7"/>
<keyword evidence="2" id="KW-0812">Transmembrane</keyword>
<evidence type="ECO:0000256" key="2">
    <source>
        <dbReference type="SAM" id="Phobius"/>
    </source>
</evidence>
<reference evidence="3" key="1">
    <citation type="submission" date="2023-03" db="EMBL/GenBank/DDBJ databases">
        <title>Massive genome expansion in bonnet fungi (Mycena s.s.) driven by repeated elements and novel gene families across ecological guilds.</title>
        <authorList>
            <consortium name="Lawrence Berkeley National Laboratory"/>
            <person name="Harder C.B."/>
            <person name="Miyauchi S."/>
            <person name="Viragh M."/>
            <person name="Kuo A."/>
            <person name="Thoen E."/>
            <person name="Andreopoulos B."/>
            <person name="Lu D."/>
            <person name="Skrede I."/>
            <person name="Drula E."/>
            <person name="Henrissat B."/>
            <person name="Morin E."/>
            <person name="Kohler A."/>
            <person name="Barry K."/>
            <person name="LaButti K."/>
            <person name="Morin E."/>
            <person name="Salamov A."/>
            <person name="Lipzen A."/>
            <person name="Mereny Z."/>
            <person name="Hegedus B."/>
            <person name="Baldrian P."/>
            <person name="Stursova M."/>
            <person name="Weitz H."/>
            <person name="Taylor A."/>
            <person name="Grigoriev I.V."/>
            <person name="Nagy L.G."/>
            <person name="Martin F."/>
            <person name="Kauserud H."/>
        </authorList>
    </citation>
    <scope>NUCLEOTIDE SEQUENCE</scope>
    <source>
        <strain evidence="3">CBHHK067</strain>
    </source>
</reference>
<name>A0AAD7H0Y7_MYCRO</name>
<gene>
    <name evidence="3" type="ORF">B0H17DRAFT_227028</name>
</gene>
<protein>
    <submittedName>
        <fullName evidence="3">Uncharacterized protein</fullName>
    </submittedName>
</protein>
<evidence type="ECO:0000313" key="3">
    <source>
        <dbReference type="EMBL" id="KAJ7709449.1"/>
    </source>
</evidence>
<feature type="region of interest" description="Disordered" evidence="1">
    <location>
        <begin position="460"/>
        <end position="483"/>
    </location>
</feature>
<keyword evidence="2" id="KW-0472">Membrane</keyword>
<feature type="region of interest" description="Disordered" evidence="1">
    <location>
        <begin position="295"/>
        <end position="340"/>
    </location>
</feature>
<evidence type="ECO:0000313" key="4">
    <source>
        <dbReference type="Proteomes" id="UP001221757"/>
    </source>
</evidence>